<keyword evidence="2" id="KW-1185">Reference proteome</keyword>
<evidence type="ECO:0000313" key="2">
    <source>
        <dbReference type="Proteomes" id="UP001549134"/>
    </source>
</evidence>
<accession>A0ABV2EU48</accession>
<sequence length="30" mass="3717">MHKLFGKIASRFELNFGFLKFGYKGKRFYW</sequence>
<gene>
    <name evidence="1" type="ORF">ABID50_001179</name>
</gene>
<dbReference type="Proteomes" id="UP001549134">
    <property type="component" value="Unassembled WGS sequence"/>
</dbReference>
<protein>
    <submittedName>
        <fullName evidence="1">Uncharacterized protein</fullName>
    </submittedName>
</protein>
<comment type="caution">
    <text evidence="1">The sequence shown here is derived from an EMBL/GenBank/DDBJ whole genome shotgun (WGS) entry which is preliminary data.</text>
</comment>
<dbReference type="EMBL" id="JBEPLX010000011">
    <property type="protein sequence ID" value="MET3534022.1"/>
    <property type="molecule type" value="Genomic_DNA"/>
</dbReference>
<proteinExistence type="predicted"/>
<reference evidence="1 2" key="1">
    <citation type="submission" date="2024-06" db="EMBL/GenBank/DDBJ databases">
        <title>Genomic Encyclopedia of Type Strains, Phase IV (KMG-IV): sequencing the most valuable type-strain genomes for metagenomic binning, comparative biology and taxonomic classification.</title>
        <authorList>
            <person name="Goeker M."/>
        </authorList>
    </citation>
    <scope>NUCLEOTIDE SEQUENCE [LARGE SCALE GENOMIC DNA]</scope>
    <source>
        <strain evidence="1 2">DSM 29126</strain>
    </source>
</reference>
<evidence type="ECO:0000313" key="1">
    <source>
        <dbReference type="EMBL" id="MET3534022.1"/>
    </source>
</evidence>
<name>A0ABV2EU48_9STRE</name>
<organism evidence="1 2">
    <name type="scientific">Streptococcus parasuis</name>
    <dbReference type="NCBI Taxonomy" id="1501662"/>
    <lineage>
        <taxon>Bacteria</taxon>
        <taxon>Bacillati</taxon>
        <taxon>Bacillota</taxon>
        <taxon>Bacilli</taxon>
        <taxon>Lactobacillales</taxon>
        <taxon>Streptococcaceae</taxon>
        <taxon>Streptococcus</taxon>
    </lineage>
</organism>